<sequence length="412" mass="44081">MRATAVPVPLVVRRAHGCSIRDVEDSELVDFNMGYGPHLFGYADPDVAEAVADQFTQGHMTGLPHALDAEAGGLVAELVPGVEQIRFANSGTEAVASVLRLARTVTGRSLVVTFEGHYHGWSETVLRAGKTTLQIAGTRPTDVVPGAPGMIPEALAHTAQLPWNDTDAVREFFARNGDRTAAVILEPVLANAGVIPPAPGFLELLRDLTSACGALLVFDEVITGFRVARGGAQERYGVEPDLTVLSKVMGGGFPVAAFGGRKEAMRLLATNEAHHAGVYAGNHAALRAVVAMLTKIRARPGLYDELEAIGADAEAALREVFAAEKRPVHISRVGTLMCVALLRKPPERHGTLRDLADAVDFSRHRRFQTLAQREGVYFHPNALEPWFLSTAHTGEVLDKAAGALHRALTELG</sequence>
<dbReference type="Proteomes" id="UP000052982">
    <property type="component" value="Unassembled WGS sequence"/>
</dbReference>
<keyword evidence="5" id="KW-1185">Reference proteome</keyword>
<comment type="cofactor">
    <cofactor evidence="1">
        <name>pyridoxal 5'-phosphate</name>
        <dbReference type="ChEBI" id="CHEBI:597326"/>
    </cofactor>
</comment>
<evidence type="ECO:0008006" key="6">
    <source>
        <dbReference type="Google" id="ProtNLM"/>
    </source>
</evidence>
<accession>A0A101SJT5</accession>
<evidence type="ECO:0000256" key="1">
    <source>
        <dbReference type="ARBA" id="ARBA00001933"/>
    </source>
</evidence>
<dbReference type="InterPro" id="IPR015424">
    <property type="entry name" value="PyrdxlP-dep_Trfase"/>
</dbReference>
<dbReference type="GO" id="GO:0030170">
    <property type="term" value="F:pyridoxal phosphate binding"/>
    <property type="evidence" value="ECO:0007669"/>
    <property type="project" value="InterPro"/>
</dbReference>
<dbReference type="InterPro" id="IPR015421">
    <property type="entry name" value="PyrdxlP-dep_Trfase_major"/>
</dbReference>
<evidence type="ECO:0000313" key="4">
    <source>
        <dbReference type="EMBL" id="KUN75123.1"/>
    </source>
</evidence>
<organism evidence="4 5">
    <name type="scientific">Streptomyces griseoruber</name>
    <dbReference type="NCBI Taxonomy" id="1943"/>
    <lineage>
        <taxon>Bacteria</taxon>
        <taxon>Bacillati</taxon>
        <taxon>Actinomycetota</taxon>
        <taxon>Actinomycetes</taxon>
        <taxon>Kitasatosporales</taxon>
        <taxon>Streptomycetaceae</taxon>
        <taxon>Streptomyces</taxon>
    </lineage>
</organism>
<dbReference type="PANTHER" id="PTHR43713:SF3">
    <property type="entry name" value="GLUTAMATE-1-SEMIALDEHYDE 2,1-AMINOMUTASE 1, CHLOROPLASTIC-RELATED"/>
    <property type="match status" value="1"/>
</dbReference>
<dbReference type="STRING" id="1943.AQJ64_43600"/>
<evidence type="ECO:0000256" key="2">
    <source>
        <dbReference type="ARBA" id="ARBA00022898"/>
    </source>
</evidence>
<dbReference type="InterPro" id="IPR005814">
    <property type="entry name" value="Aminotrans_3"/>
</dbReference>
<keyword evidence="2 3" id="KW-0663">Pyridoxal phosphate</keyword>
<dbReference type="PANTHER" id="PTHR43713">
    <property type="entry name" value="GLUTAMATE-1-SEMIALDEHYDE 2,1-AMINOMUTASE"/>
    <property type="match status" value="1"/>
</dbReference>
<dbReference type="SUPFAM" id="SSF53383">
    <property type="entry name" value="PLP-dependent transferases"/>
    <property type="match status" value="1"/>
</dbReference>
<dbReference type="CDD" id="cd00610">
    <property type="entry name" value="OAT_like"/>
    <property type="match status" value="1"/>
</dbReference>
<comment type="caution">
    <text evidence="4">The sequence shown here is derived from an EMBL/GenBank/DDBJ whole genome shotgun (WGS) entry which is preliminary data.</text>
</comment>
<dbReference type="EMBL" id="LMWW01000090">
    <property type="protein sequence ID" value="KUN75123.1"/>
    <property type="molecule type" value="Genomic_DNA"/>
</dbReference>
<dbReference type="AlphaFoldDB" id="A0A101SJT5"/>
<dbReference type="Pfam" id="PF00202">
    <property type="entry name" value="Aminotran_3"/>
    <property type="match status" value="1"/>
</dbReference>
<name>A0A101SJT5_9ACTN</name>
<dbReference type="InterPro" id="IPR049704">
    <property type="entry name" value="Aminotrans_3_PPA_site"/>
</dbReference>
<protein>
    <recommendedName>
        <fullName evidence="6">Glutamate-1-semialdehyde 2,1-aminomutase</fullName>
    </recommendedName>
</protein>
<dbReference type="PROSITE" id="PS00600">
    <property type="entry name" value="AA_TRANSFER_CLASS_3"/>
    <property type="match status" value="1"/>
</dbReference>
<evidence type="ECO:0000313" key="5">
    <source>
        <dbReference type="Proteomes" id="UP000052982"/>
    </source>
</evidence>
<evidence type="ECO:0000256" key="3">
    <source>
        <dbReference type="RuleBase" id="RU003560"/>
    </source>
</evidence>
<dbReference type="GO" id="GO:0008483">
    <property type="term" value="F:transaminase activity"/>
    <property type="evidence" value="ECO:0007669"/>
    <property type="project" value="InterPro"/>
</dbReference>
<proteinExistence type="inferred from homology"/>
<dbReference type="InterPro" id="IPR015422">
    <property type="entry name" value="PyrdxlP-dep_Trfase_small"/>
</dbReference>
<reference evidence="4 5" key="1">
    <citation type="submission" date="2015-10" db="EMBL/GenBank/DDBJ databases">
        <title>Draft genome sequence of Streptomyces griseoruber DSM 40281, type strain for the species Streptomyces griseoruber.</title>
        <authorList>
            <person name="Ruckert C."/>
            <person name="Winkler A."/>
            <person name="Kalinowski J."/>
            <person name="Kampfer P."/>
            <person name="Glaeser S."/>
        </authorList>
    </citation>
    <scope>NUCLEOTIDE SEQUENCE [LARGE SCALE GENOMIC DNA]</scope>
    <source>
        <strain evidence="4 5">DSM 40281</strain>
    </source>
</reference>
<dbReference type="Gene3D" id="3.90.1150.10">
    <property type="entry name" value="Aspartate Aminotransferase, domain 1"/>
    <property type="match status" value="1"/>
</dbReference>
<comment type="similarity">
    <text evidence="3">Belongs to the class-III pyridoxal-phosphate-dependent aminotransferase family.</text>
</comment>
<dbReference type="Gene3D" id="3.40.640.10">
    <property type="entry name" value="Type I PLP-dependent aspartate aminotransferase-like (Major domain)"/>
    <property type="match status" value="1"/>
</dbReference>
<gene>
    <name evidence="4" type="ORF">AQJ64_43600</name>
</gene>